<feature type="compositionally biased region" description="Polar residues" evidence="1">
    <location>
        <begin position="23"/>
        <end position="39"/>
    </location>
</feature>
<evidence type="ECO:0000313" key="2">
    <source>
        <dbReference type="EMBL" id="MBX63851.1"/>
    </source>
</evidence>
<protein>
    <submittedName>
        <fullName evidence="2">SelT-like protein</fullName>
    </submittedName>
</protein>
<evidence type="ECO:0000256" key="1">
    <source>
        <dbReference type="SAM" id="MobiDB-lite"/>
    </source>
</evidence>
<accession>A0A2P2QA24</accession>
<proteinExistence type="predicted"/>
<reference evidence="2" key="1">
    <citation type="submission" date="2018-02" db="EMBL/GenBank/DDBJ databases">
        <title>Rhizophora mucronata_Transcriptome.</title>
        <authorList>
            <person name="Meera S.P."/>
            <person name="Sreeshan A."/>
            <person name="Augustine A."/>
        </authorList>
    </citation>
    <scope>NUCLEOTIDE SEQUENCE</scope>
    <source>
        <tissue evidence="2">Leaf</tissue>
    </source>
</reference>
<dbReference type="AlphaFoldDB" id="A0A2P2QA24"/>
<dbReference type="EMBL" id="GGEC01083367">
    <property type="protein sequence ID" value="MBX63851.1"/>
    <property type="molecule type" value="Transcribed_RNA"/>
</dbReference>
<sequence>MATDFPVWLRYYKSLHRSITSYATPRPSQTPTTTVSISLTEIERN</sequence>
<organism evidence="2">
    <name type="scientific">Rhizophora mucronata</name>
    <name type="common">Asiatic mangrove</name>
    <dbReference type="NCBI Taxonomy" id="61149"/>
    <lineage>
        <taxon>Eukaryota</taxon>
        <taxon>Viridiplantae</taxon>
        <taxon>Streptophyta</taxon>
        <taxon>Embryophyta</taxon>
        <taxon>Tracheophyta</taxon>
        <taxon>Spermatophyta</taxon>
        <taxon>Magnoliopsida</taxon>
        <taxon>eudicotyledons</taxon>
        <taxon>Gunneridae</taxon>
        <taxon>Pentapetalae</taxon>
        <taxon>rosids</taxon>
        <taxon>fabids</taxon>
        <taxon>Malpighiales</taxon>
        <taxon>Rhizophoraceae</taxon>
        <taxon>Rhizophora</taxon>
    </lineage>
</organism>
<feature type="region of interest" description="Disordered" evidence="1">
    <location>
        <begin position="23"/>
        <end position="45"/>
    </location>
</feature>
<name>A0A2P2QA24_RHIMU</name>